<dbReference type="FunFam" id="3.30.160.60:FF:000771">
    <property type="entry name" value="zinc finger protein 648"/>
    <property type="match status" value="1"/>
</dbReference>
<comment type="function">
    <text evidence="1">May be involved in transcriptional regulation.</text>
</comment>
<dbReference type="InterPro" id="IPR013087">
    <property type="entry name" value="Znf_C2H2_type"/>
</dbReference>
<dbReference type="GO" id="GO:0008270">
    <property type="term" value="F:zinc ion binding"/>
    <property type="evidence" value="ECO:0007669"/>
    <property type="project" value="UniProtKB-KW"/>
</dbReference>
<dbReference type="Pfam" id="PF13912">
    <property type="entry name" value="zf-C2H2_6"/>
    <property type="match status" value="1"/>
</dbReference>
<feature type="compositionally biased region" description="Basic and acidic residues" evidence="13">
    <location>
        <begin position="80"/>
        <end position="92"/>
    </location>
</feature>
<dbReference type="GO" id="GO:0005634">
    <property type="term" value="C:nucleus"/>
    <property type="evidence" value="ECO:0007669"/>
    <property type="project" value="UniProtKB-SubCell"/>
</dbReference>
<keyword evidence="10" id="KW-0804">Transcription</keyword>
<keyword evidence="11" id="KW-0539">Nucleus</keyword>
<evidence type="ECO:0000256" key="5">
    <source>
        <dbReference type="ARBA" id="ARBA00022737"/>
    </source>
</evidence>
<dbReference type="Proteomes" id="UP000007635">
    <property type="component" value="Chromosome IV"/>
</dbReference>
<evidence type="ECO:0000256" key="12">
    <source>
        <dbReference type="PROSITE-ProRule" id="PRU00042"/>
    </source>
</evidence>
<dbReference type="FunFam" id="3.30.160.60:FF:002343">
    <property type="entry name" value="Zinc finger protein 33A"/>
    <property type="match status" value="1"/>
</dbReference>
<evidence type="ECO:0000313" key="16">
    <source>
        <dbReference type="Proteomes" id="UP000007635"/>
    </source>
</evidence>
<evidence type="ECO:0000256" key="7">
    <source>
        <dbReference type="ARBA" id="ARBA00022833"/>
    </source>
</evidence>
<dbReference type="PANTHER" id="PTHR24394:SF44">
    <property type="entry name" value="ZINC FINGER PROTEIN 271-LIKE"/>
    <property type="match status" value="1"/>
</dbReference>
<dbReference type="GO" id="GO:0003677">
    <property type="term" value="F:DNA binding"/>
    <property type="evidence" value="ECO:0007669"/>
    <property type="project" value="UniProtKB-KW"/>
</dbReference>
<evidence type="ECO:0000256" key="9">
    <source>
        <dbReference type="ARBA" id="ARBA00023125"/>
    </source>
</evidence>
<keyword evidence="7" id="KW-0862">Zinc</keyword>
<keyword evidence="4" id="KW-0479">Metal-binding</keyword>
<evidence type="ECO:0000256" key="6">
    <source>
        <dbReference type="ARBA" id="ARBA00022771"/>
    </source>
</evidence>
<reference evidence="15 16" key="1">
    <citation type="journal article" date="2021" name="G3 (Bethesda)">
        <title>Improved contiguity of the threespine stickleback genome using long-read sequencing.</title>
        <authorList>
            <person name="Nath S."/>
            <person name="Shaw D.E."/>
            <person name="White M.A."/>
        </authorList>
    </citation>
    <scope>NUCLEOTIDE SEQUENCE [LARGE SCALE GENOMIC DNA]</scope>
    <source>
        <strain evidence="15 16">Lake Benthic</strain>
    </source>
</reference>
<keyword evidence="6 12" id="KW-0863">Zinc-finger</keyword>
<dbReference type="PROSITE" id="PS50157">
    <property type="entry name" value="ZINC_FINGER_C2H2_2"/>
    <property type="match status" value="6"/>
</dbReference>
<feature type="region of interest" description="Disordered" evidence="13">
    <location>
        <begin position="79"/>
        <end position="99"/>
    </location>
</feature>
<dbReference type="InterPro" id="IPR036236">
    <property type="entry name" value="Znf_C2H2_sf"/>
</dbReference>
<dbReference type="GO" id="GO:0000981">
    <property type="term" value="F:DNA-binding transcription factor activity, RNA polymerase II-specific"/>
    <property type="evidence" value="ECO:0007669"/>
    <property type="project" value="TreeGrafter"/>
</dbReference>
<comment type="subcellular location">
    <subcellularLocation>
        <location evidence="2">Nucleus</location>
    </subcellularLocation>
</comment>
<evidence type="ECO:0000259" key="14">
    <source>
        <dbReference type="PROSITE" id="PS50157"/>
    </source>
</evidence>
<evidence type="ECO:0000313" key="15">
    <source>
        <dbReference type="Ensembl" id="ENSGACP00000059654.1"/>
    </source>
</evidence>
<organism evidence="15 16">
    <name type="scientific">Gasterosteus aculeatus aculeatus</name>
    <name type="common">three-spined stickleback</name>
    <dbReference type="NCBI Taxonomy" id="481459"/>
    <lineage>
        <taxon>Eukaryota</taxon>
        <taxon>Metazoa</taxon>
        <taxon>Chordata</taxon>
        <taxon>Craniata</taxon>
        <taxon>Vertebrata</taxon>
        <taxon>Euteleostomi</taxon>
        <taxon>Actinopterygii</taxon>
        <taxon>Neopterygii</taxon>
        <taxon>Teleostei</taxon>
        <taxon>Neoteleostei</taxon>
        <taxon>Acanthomorphata</taxon>
        <taxon>Eupercaria</taxon>
        <taxon>Perciformes</taxon>
        <taxon>Cottioidei</taxon>
        <taxon>Gasterosteales</taxon>
        <taxon>Gasterosteidae</taxon>
        <taxon>Gasterosteus</taxon>
    </lineage>
</organism>
<feature type="domain" description="C2H2-type" evidence="14">
    <location>
        <begin position="143"/>
        <end position="170"/>
    </location>
</feature>
<dbReference type="FunFam" id="3.30.160.60:FF:000100">
    <property type="entry name" value="Zinc finger 45-like"/>
    <property type="match status" value="1"/>
</dbReference>
<feature type="domain" description="C2H2-type" evidence="14">
    <location>
        <begin position="227"/>
        <end position="249"/>
    </location>
</feature>
<dbReference type="Pfam" id="PF00096">
    <property type="entry name" value="zf-C2H2"/>
    <property type="match status" value="3"/>
</dbReference>
<feature type="domain" description="C2H2-type" evidence="14">
    <location>
        <begin position="199"/>
        <end position="226"/>
    </location>
</feature>
<evidence type="ECO:0000256" key="10">
    <source>
        <dbReference type="ARBA" id="ARBA00023163"/>
    </source>
</evidence>
<keyword evidence="16" id="KW-1185">Reference proteome</keyword>
<keyword evidence="9" id="KW-0238">DNA-binding</keyword>
<reference evidence="15" key="2">
    <citation type="submission" date="2025-08" db="UniProtKB">
        <authorList>
            <consortium name="Ensembl"/>
        </authorList>
    </citation>
    <scope>IDENTIFICATION</scope>
</reference>
<reference evidence="15" key="3">
    <citation type="submission" date="2025-09" db="UniProtKB">
        <authorList>
            <consortium name="Ensembl"/>
        </authorList>
    </citation>
    <scope>IDENTIFICATION</scope>
</reference>
<feature type="compositionally biased region" description="Basic and acidic residues" evidence="13">
    <location>
        <begin position="260"/>
        <end position="272"/>
    </location>
</feature>
<dbReference type="GeneTree" id="ENSGT00940000161979"/>
<sequence length="358" mass="39827">LVFIKPPLSPKGDVEAAAISLQSDNHTPSSENQVEVKHFELLQDESDSLFTASELQAFTSLSPDHDVPHDSLMDFATGRDPTRGMPDHRNGQPERNQSARVASTIMNPAVEAEEDDGQAGQPSHVGQFDQQQNAFSHGVLKSLDCSFCGERFLSREDLIAHRASHTGEPAALCTFCGKSFVNKTTLSIHMRIHTGEKPYACAQCGKRFTQNGSLKIHLRTHSGEKPYTCSQCAASFNNPSNLRRHMITHNPNGVAPSSNGRRESSTQKAESAKKHACTHCNMSFNSSTRLREHVRVHTGERPYLCSACPKKFAVKQALKKHMSRMLLRTRFMLSEHFRTHTGEKPLKNYTVIDVLHSK</sequence>
<dbReference type="Ensembl" id="ENSGACT00000035907.1">
    <property type="protein sequence ID" value="ENSGACP00000059654.1"/>
    <property type="gene ID" value="ENSGACG00000032085.1"/>
</dbReference>
<dbReference type="PROSITE" id="PS00028">
    <property type="entry name" value="ZINC_FINGER_C2H2_1"/>
    <property type="match status" value="5"/>
</dbReference>
<evidence type="ECO:0000256" key="2">
    <source>
        <dbReference type="ARBA" id="ARBA00004123"/>
    </source>
</evidence>
<protein>
    <recommendedName>
        <fullName evidence="14">C2H2-type domain-containing protein</fullName>
    </recommendedName>
</protein>
<dbReference type="AlphaFoldDB" id="A0AAQ4R7J4"/>
<dbReference type="SUPFAM" id="SSF57667">
    <property type="entry name" value="beta-beta-alpha zinc fingers"/>
    <property type="match status" value="3"/>
</dbReference>
<keyword evidence="5" id="KW-0677">Repeat</keyword>
<feature type="domain" description="C2H2-type" evidence="14">
    <location>
        <begin position="303"/>
        <end position="345"/>
    </location>
</feature>
<evidence type="ECO:0000256" key="3">
    <source>
        <dbReference type="ARBA" id="ARBA00006991"/>
    </source>
</evidence>
<dbReference type="FunFam" id="3.30.160.60:FF:001450">
    <property type="entry name" value="zinc finger protein 774"/>
    <property type="match status" value="1"/>
</dbReference>
<keyword evidence="8" id="KW-0805">Transcription regulation</keyword>
<feature type="domain" description="C2H2-type" evidence="14">
    <location>
        <begin position="275"/>
        <end position="302"/>
    </location>
</feature>
<proteinExistence type="inferred from homology"/>
<evidence type="ECO:0000256" key="4">
    <source>
        <dbReference type="ARBA" id="ARBA00022723"/>
    </source>
</evidence>
<dbReference type="SMART" id="SM00355">
    <property type="entry name" value="ZnF_C2H2"/>
    <property type="match status" value="6"/>
</dbReference>
<feature type="compositionally biased region" description="Polar residues" evidence="13">
    <location>
        <begin position="249"/>
        <end position="259"/>
    </location>
</feature>
<evidence type="ECO:0000256" key="11">
    <source>
        <dbReference type="ARBA" id="ARBA00023242"/>
    </source>
</evidence>
<evidence type="ECO:0000256" key="8">
    <source>
        <dbReference type="ARBA" id="ARBA00023015"/>
    </source>
</evidence>
<accession>A0AAQ4R7J4</accession>
<feature type="region of interest" description="Disordered" evidence="13">
    <location>
        <begin position="247"/>
        <end position="272"/>
    </location>
</feature>
<evidence type="ECO:0000256" key="1">
    <source>
        <dbReference type="ARBA" id="ARBA00003767"/>
    </source>
</evidence>
<dbReference type="Gene3D" id="3.30.160.60">
    <property type="entry name" value="Classic Zinc Finger"/>
    <property type="match status" value="5"/>
</dbReference>
<name>A0AAQ4R7J4_GASAC</name>
<comment type="similarity">
    <text evidence="3">Belongs to the krueppel C2H2-type zinc-finger protein family.</text>
</comment>
<feature type="domain" description="C2H2-type" evidence="14">
    <location>
        <begin position="171"/>
        <end position="198"/>
    </location>
</feature>
<dbReference type="PANTHER" id="PTHR24394">
    <property type="entry name" value="ZINC FINGER PROTEIN"/>
    <property type="match status" value="1"/>
</dbReference>
<evidence type="ECO:0000256" key="13">
    <source>
        <dbReference type="SAM" id="MobiDB-lite"/>
    </source>
</evidence>